<dbReference type="OrthoDB" id="2403262at2759"/>
<dbReference type="InterPro" id="IPR055355">
    <property type="entry name" value="ZP-C"/>
</dbReference>
<feature type="domain" description="Sushi" evidence="15">
    <location>
        <begin position="1494"/>
        <end position="1552"/>
    </location>
</feature>
<dbReference type="Pfam" id="PF00100">
    <property type="entry name" value="Zona_pellucida"/>
    <property type="match status" value="1"/>
</dbReference>
<evidence type="ECO:0000313" key="18">
    <source>
        <dbReference type="Proteomes" id="UP001152320"/>
    </source>
</evidence>
<dbReference type="Gene3D" id="2.60.40.4100">
    <property type="entry name" value="Zona pellucida, ZP-C domain"/>
    <property type="match status" value="1"/>
</dbReference>
<feature type="domain" description="Sushi" evidence="15">
    <location>
        <begin position="371"/>
        <end position="428"/>
    </location>
</feature>
<feature type="domain" description="Sushi" evidence="15">
    <location>
        <begin position="958"/>
        <end position="1014"/>
    </location>
</feature>
<feature type="domain" description="EGF-like" evidence="14">
    <location>
        <begin position="640"/>
        <end position="676"/>
    </location>
</feature>
<keyword evidence="11" id="KW-0325">Glycoprotein</keyword>
<dbReference type="GO" id="GO:0090149">
    <property type="term" value="P:mitochondrial membrane fission"/>
    <property type="evidence" value="ECO:0007669"/>
    <property type="project" value="InterPro"/>
</dbReference>
<dbReference type="Pfam" id="PF00008">
    <property type="entry name" value="EGF"/>
    <property type="match status" value="2"/>
</dbReference>
<dbReference type="InterPro" id="IPR000152">
    <property type="entry name" value="EGF-type_Asp/Asn_hydroxyl_site"/>
</dbReference>
<dbReference type="PROSITE" id="PS00010">
    <property type="entry name" value="ASX_HYDROXYL"/>
    <property type="match status" value="4"/>
</dbReference>
<feature type="disulfide bond" evidence="12">
    <location>
        <begin position="666"/>
        <end position="675"/>
    </location>
</feature>
<evidence type="ECO:0000256" key="6">
    <source>
        <dbReference type="ARBA" id="ARBA00022737"/>
    </source>
</evidence>
<dbReference type="SMART" id="SM00032">
    <property type="entry name" value="CCP"/>
    <property type="match status" value="15"/>
</dbReference>
<dbReference type="SMART" id="SM00241">
    <property type="entry name" value="ZP"/>
    <property type="match status" value="1"/>
</dbReference>
<feature type="domain" description="Sushi" evidence="15">
    <location>
        <begin position="1080"/>
        <end position="1137"/>
    </location>
</feature>
<dbReference type="PROSITE" id="PS50923">
    <property type="entry name" value="SUSHI"/>
    <property type="match status" value="9"/>
</dbReference>
<protein>
    <submittedName>
        <fullName evidence="17">Solute carrier family 25 member 46</fullName>
    </submittedName>
</protein>
<feature type="domain" description="EGF-like" evidence="14">
    <location>
        <begin position="678"/>
        <end position="714"/>
    </location>
</feature>
<evidence type="ECO:0000259" key="14">
    <source>
        <dbReference type="PROSITE" id="PS50026"/>
    </source>
</evidence>
<dbReference type="Gene3D" id="1.50.40.10">
    <property type="entry name" value="Mitochondrial carrier domain"/>
    <property type="match status" value="1"/>
</dbReference>
<evidence type="ECO:0000256" key="11">
    <source>
        <dbReference type="ARBA" id="ARBA00023180"/>
    </source>
</evidence>
<gene>
    <name evidence="17" type="ORF">HOLleu_28641</name>
</gene>
<evidence type="ECO:0000259" key="15">
    <source>
        <dbReference type="PROSITE" id="PS50923"/>
    </source>
</evidence>
<evidence type="ECO:0000256" key="1">
    <source>
        <dbReference type="ARBA" id="ARBA00004225"/>
    </source>
</evidence>
<keyword evidence="13" id="KW-0768">Sushi</keyword>
<comment type="caution">
    <text evidence="12">Lacks conserved residue(s) required for the propagation of feature annotation.</text>
</comment>
<feature type="domain" description="Sushi" evidence="15">
    <location>
        <begin position="505"/>
        <end position="564"/>
    </location>
</feature>
<reference evidence="17" key="1">
    <citation type="submission" date="2021-10" db="EMBL/GenBank/DDBJ databases">
        <title>Tropical sea cucumber genome reveals ecological adaptation and Cuvierian tubules defense mechanism.</title>
        <authorList>
            <person name="Chen T."/>
        </authorList>
    </citation>
    <scope>NUCLEOTIDE SEQUENCE</scope>
    <source>
        <strain evidence="17">Nanhai2018</strain>
        <tissue evidence="17">Muscle</tissue>
    </source>
</reference>
<evidence type="ECO:0000313" key="17">
    <source>
        <dbReference type="EMBL" id="KAJ8029285.1"/>
    </source>
</evidence>
<keyword evidence="9" id="KW-0472">Membrane</keyword>
<dbReference type="InterPro" id="IPR009030">
    <property type="entry name" value="Growth_fac_rcpt_cys_sf"/>
</dbReference>
<feature type="disulfide bond" evidence="13">
    <location>
        <begin position="507"/>
        <end position="550"/>
    </location>
</feature>
<dbReference type="PROSITE" id="PS01186">
    <property type="entry name" value="EGF_2"/>
    <property type="match status" value="4"/>
</dbReference>
<dbReference type="Pfam" id="PF00084">
    <property type="entry name" value="Sushi"/>
    <property type="match status" value="8"/>
</dbReference>
<feature type="domain" description="EGF-like" evidence="14">
    <location>
        <begin position="602"/>
        <end position="638"/>
    </location>
</feature>
<dbReference type="GO" id="GO:0005741">
    <property type="term" value="C:mitochondrial outer membrane"/>
    <property type="evidence" value="ECO:0007669"/>
    <property type="project" value="InterPro"/>
</dbReference>
<evidence type="ECO:0000256" key="4">
    <source>
        <dbReference type="ARBA" id="ARBA00022692"/>
    </source>
</evidence>
<feature type="domain" description="Sushi" evidence="15">
    <location>
        <begin position="1375"/>
        <end position="1433"/>
    </location>
</feature>
<name>A0A9Q1BMP6_HOLLE</name>
<dbReference type="SMART" id="SM00179">
    <property type="entry name" value="EGF_CA"/>
    <property type="match status" value="4"/>
</dbReference>
<dbReference type="InterPro" id="IPR035976">
    <property type="entry name" value="Sushi/SCR/CCP_sf"/>
</dbReference>
<feature type="disulfide bond" evidence="12">
    <location>
        <begin position="590"/>
        <end position="599"/>
    </location>
</feature>
<evidence type="ECO:0000256" key="12">
    <source>
        <dbReference type="PROSITE-ProRule" id="PRU00076"/>
    </source>
</evidence>
<dbReference type="InterPro" id="IPR000742">
    <property type="entry name" value="EGF"/>
</dbReference>
<dbReference type="Gene3D" id="2.60.40.3210">
    <property type="entry name" value="Zona pellucida, ZP-N domain"/>
    <property type="match status" value="1"/>
</dbReference>
<feature type="domain" description="Sushi" evidence="15">
    <location>
        <begin position="777"/>
        <end position="836"/>
    </location>
</feature>
<dbReference type="InterPro" id="IPR039158">
    <property type="entry name" value="SLC25A46"/>
</dbReference>
<dbReference type="Proteomes" id="UP001152320">
    <property type="component" value="Chromosome 14"/>
</dbReference>
<dbReference type="InterPro" id="IPR001881">
    <property type="entry name" value="EGF-like_Ca-bd_dom"/>
</dbReference>
<dbReference type="GO" id="GO:0005509">
    <property type="term" value="F:calcium ion binding"/>
    <property type="evidence" value="ECO:0007669"/>
    <property type="project" value="InterPro"/>
</dbReference>
<evidence type="ECO:0000259" key="16">
    <source>
        <dbReference type="PROSITE" id="PS51034"/>
    </source>
</evidence>
<dbReference type="Gene3D" id="2.10.70.10">
    <property type="entry name" value="Complement Module, domain 1"/>
    <property type="match status" value="9"/>
</dbReference>
<keyword evidence="7" id="KW-1133">Transmembrane helix</keyword>
<feature type="domain" description="EGF-like" evidence="14">
    <location>
        <begin position="564"/>
        <end position="600"/>
    </location>
</feature>
<dbReference type="Gene3D" id="2.10.25.10">
    <property type="entry name" value="Laminin"/>
    <property type="match status" value="4"/>
</dbReference>
<keyword evidence="4" id="KW-0812">Transmembrane</keyword>
<dbReference type="InterPro" id="IPR000436">
    <property type="entry name" value="Sushi_SCR_CCP_dom"/>
</dbReference>
<keyword evidence="3 12" id="KW-0245">EGF-like domain</keyword>
<dbReference type="SUPFAM" id="SSF57535">
    <property type="entry name" value="Complement control module/SCR domain"/>
    <property type="match status" value="10"/>
</dbReference>
<feature type="disulfide bond" evidence="13">
    <location>
        <begin position="1345"/>
        <end position="1372"/>
    </location>
</feature>
<feature type="domain" description="Sushi" evidence="15">
    <location>
        <begin position="1317"/>
        <end position="1374"/>
    </location>
</feature>
<feature type="domain" description="Sushi" evidence="15">
    <location>
        <begin position="1198"/>
        <end position="1256"/>
    </location>
</feature>
<dbReference type="InterPro" id="IPR042235">
    <property type="entry name" value="ZP-C_dom"/>
</dbReference>
<dbReference type="SUPFAM" id="SSF57184">
    <property type="entry name" value="Growth factor receptor domain"/>
    <property type="match status" value="1"/>
</dbReference>
<dbReference type="PROSITE" id="PS51034">
    <property type="entry name" value="ZP_2"/>
    <property type="match status" value="1"/>
</dbReference>
<evidence type="ECO:0000256" key="5">
    <source>
        <dbReference type="ARBA" id="ARBA00022729"/>
    </source>
</evidence>
<dbReference type="CDD" id="cd00033">
    <property type="entry name" value="CCP"/>
    <property type="match status" value="10"/>
</dbReference>
<feature type="domain" description="ZP" evidence="16">
    <location>
        <begin position="1563"/>
        <end position="1814"/>
    </location>
</feature>
<feature type="disulfide bond" evidence="12">
    <location>
        <begin position="628"/>
        <end position="637"/>
    </location>
</feature>
<keyword evidence="18" id="KW-1185">Reference proteome</keyword>
<feature type="disulfide bond" evidence="12">
    <location>
        <begin position="704"/>
        <end position="713"/>
    </location>
</feature>
<dbReference type="CDD" id="cd00054">
    <property type="entry name" value="EGF_CA"/>
    <property type="match status" value="4"/>
</dbReference>
<dbReference type="PANTHER" id="PTHR21252:SF2">
    <property type="entry name" value="MITOCHONDRIAL OUTER MEMBRANE PROTEIN SLC25A46"/>
    <property type="match status" value="1"/>
</dbReference>
<keyword evidence="5" id="KW-0732">Signal</keyword>
<dbReference type="SUPFAM" id="SSF57196">
    <property type="entry name" value="EGF/Laminin"/>
    <property type="match status" value="1"/>
</dbReference>
<feature type="disulfide bond" evidence="13">
    <location>
        <begin position="1376"/>
        <end position="1419"/>
    </location>
</feature>
<dbReference type="SMART" id="SM00181">
    <property type="entry name" value="EGF"/>
    <property type="match status" value="4"/>
</dbReference>
<evidence type="ECO:0000256" key="7">
    <source>
        <dbReference type="ARBA" id="ARBA00022989"/>
    </source>
</evidence>
<evidence type="ECO:0000256" key="2">
    <source>
        <dbReference type="ARBA" id="ARBA00022448"/>
    </source>
</evidence>
<evidence type="ECO:0000256" key="10">
    <source>
        <dbReference type="ARBA" id="ARBA00023157"/>
    </source>
</evidence>
<dbReference type="FunFam" id="2.10.25.10:FF:000125">
    <property type="entry name" value="Neurogenic locus notch protein-like"/>
    <property type="match status" value="2"/>
</dbReference>
<keyword evidence="2" id="KW-0813">Transport</keyword>
<evidence type="ECO:0000256" key="3">
    <source>
        <dbReference type="ARBA" id="ARBA00022536"/>
    </source>
</evidence>
<organism evidence="17 18">
    <name type="scientific">Holothuria leucospilota</name>
    <name type="common">Black long sea cucumber</name>
    <name type="synonym">Mertensiothuria leucospilota</name>
    <dbReference type="NCBI Taxonomy" id="206669"/>
    <lineage>
        <taxon>Eukaryota</taxon>
        <taxon>Metazoa</taxon>
        <taxon>Echinodermata</taxon>
        <taxon>Eleutherozoa</taxon>
        <taxon>Echinozoa</taxon>
        <taxon>Holothuroidea</taxon>
        <taxon>Aspidochirotacea</taxon>
        <taxon>Aspidochirotida</taxon>
        <taxon>Holothuriidae</taxon>
        <taxon>Holothuria</taxon>
    </lineage>
</organism>
<evidence type="ECO:0000256" key="9">
    <source>
        <dbReference type="ARBA" id="ARBA00023136"/>
    </source>
</evidence>
<feature type="disulfide bond" evidence="13">
    <location>
        <begin position="1227"/>
        <end position="1254"/>
    </location>
</feature>
<dbReference type="FunFam" id="2.10.25.10:FF:000143">
    <property type="entry name" value="Protein crumbs 1"/>
    <property type="match status" value="1"/>
</dbReference>
<comment type="subcellular location">
    <subcellularLocation>
        <location evidence="1">Mitochondrion membrane</location>
        <topology evidence="1">Multi-pass membrane protein</topology>
    </subcellularLocation>
</comment>
<sequence length="1866" mass="205081">MTLRRFPGEGDELSAPSTSKDNVLMSQEEIMRAVKSATPRQSESENFHRIAGFGIGLASLLMDNVLSYPFIVFRRQCQVNHHAHRYHLQPFSVIQVIVKLQRQHGFVTMWKGISSAFVVQGINLGSETLLGELTPFPKEVHSYSTAKQLMGHMTLKALAITISTPFLSASLVESVQSDIASDKPGVLDCVKEGFSRLAGWGTPQTTRLLPMYVLVPPTILHGLSKYLITSFVQYSYLAVVRRGKRSQRDSGDGLQPRSMLDAFFPELVASFLGNLTADTLLYPLETVVTRLHIQGTRTIIDNTDLGPRTPAVDAFLGGFLLTNEPSFSYKIHRLNTRYTNRLVFQCRCRCMGAGGAVVAPAYSKAQTCSSTECGVPPTNDNTSYQPQKSCYVVDEQIEYVCEGDLGGPPYNLCGEGGTWRLPTPVCEGVESGGCPQSKIWWGGIFTCQTPLVASNVGLYPNQTVYDARVFVEYSCGDSAELVGPSSASCDSQDTWSPATIPLCVAICSVPVINNGQVFPVKSTFKIGDSAVVSCDDGYTFQVGDSSTIVCGDNGIWDQIPTCSDVNECLANPCQNKAVCNNYAVGYECVCQSGWEGVNCETDINECAYAPCLNNGVCTNFDGGYNCTCERGWRGVNCEIDINECAYVPCLNNGVCTNFDGGYNCTCVRGWRGDNCEIDFDECLYNPCQNGGVCTNYRGGYNCSCPSGWRGVLCETESCFIPPIDNSNTQNGMNITHGENYIIRCNRGYSYNQGTEFEVSCTRGDLVSSDYIPDKCYAICPPPAIPNARLIPDNVTFTEGDGAHVTCDAGYTLARVSSSTIVCQGDGTWDQLPECLAPCMVPPIENSNSEDNLTLNHGELFTIRCDDGYSYDFRTIFEVSCVNGDLVPMDIIPQACYSSCMVPPIENSNTDDGEVLNHGESYTIRCDGDYSFNQRSTFRITCNDGDVVPPSMVPETCHQDCKRREAPHNGEVGLGERHGKTVEYSCEQGFLLVGPSSTTCNDGRWEPEETPSCEGPGTVFLAIQCSRTVEDNFPEKYLEPISALLIFNIQYCESFRGLRSLDPHQDSAPGPCQGPFGERKAICPVPFVENGHVTPTEVTFTEGDRAHITCDAGYTLEPRRPLTCQSDGSWDQIPYCLSYCMVPPIENSNTQSGRNISHGQQYVIQCAQGFSYNQRSEFDVFCSNGDLVLTDVIPEGCFIICPVPAIDNGKLTPVDVTFKEGDRANVFCNQGFSLAGRSSSVVCRPDETWSPIPRCIETCEIPPVLNSNTATGVVLDHSVRYTIVCDEGFSYDQEVMFDVACLEGELVSNSVVPDICYRDCPERLMGPPNGDVTDGRRHGETVYYSCQTGYLLEGPPSATCVDGLWDPMRQPTCSVICPTPTIDNAKLIPSNVTFTEGDTAVVTCDEGFYLQDEASPNMICLSSGQWDQIPRCIELCFVPAIPNSNFQSGGSLEYGDAAIIRCNQGFSFDQKALFRVSCSDGELVPGTVIPDACFGDCSPRIPPEHGHVTPEYEFQHGVTIEYSCREGFELRGPRSATCKDGRWDPMRYPMCVEESHSDDGVSLHCLENVFRVVIPGKLLINQSESIHLKDSTCVGRRQPNGDVVVESHYNSCETIQEVDNENKKIIYKNVVSDMVAPRSSAESSPTHVNIDVECLFDQDKLVSTNYALISSLRQSLSQTGEYDVFFSLYTDDTFSEVQETPVFVEETQKIFLKVQVETEISGLSLLGTRCWATPTDNPDHDVFTNLIENGCPAGDHDVKIASNFDPTSKPSFAFSASLLQFPESNVVYVHCNTRICEASLFGDCRPFCSGFLRSKRNSGLTLSRRFSKGPIIKDMSAHPGELLVHVGSWKYYLGGVFIRQIYIFTLQ</sequence>
<dbReference type="Pfam" id="PF07645">
    <property type="entry name" value="EGF_CA"/>
    <property type="match status" value="2"/>
</dbReference>
<feature type="disulfide bond" evidence="13">
    <location>
        <begin position="779"/>
        <end position="822"/>
    </location>
</feature>
<keyword evidence="8" id="KW-0496">Mitochondrion</keyword>
<dbReference type="SUPFAM" id="SSF103506">
    <property type="entry name" value="Mitochondrial carrier"/>
    <property type="match status" value="1"/>
</dbReference>
<accession>A0A9Q1BMP6</accession>
<dbReference type="InterPro" id="IPR023395">
    <property type="entry name" value="MCP_dom_sf"/>
</dbReference>
<keyword evidence="6" id="KW-0677">Repeat</keyword>
<feature type="disulfide bond" evidence="13">
    <location>
        <begin position="985"/>
        <end position="1012"/>
    </location>
</feature>
<dbReference type="PANTHER" id="PTHR21252">
    <property type="entry name" value="TB1 PROTEIN-RELATED"/>
    <property type="match status" value="1"/>
</dbReference>
<dbReference type="PROSITE" id="PS00022">
    <property type="entry name" value="EGF_1"/>
    <property type="match status" value="4"/>
</dbReference>
<dbReference type="EMBL" id="JAIZAY010000014">
    <property type="protein sequence ID" value="KAJ8029285.1"/>
    <property type="molecule type" value="Genomic_DNA"/>
</dbReference>
<dbReference type="PROSITE" id="PS50026">
    <property type="entry name" value="EGF_3"/>
    <property type="match status" value="4"/>
</dbReference>
<dbReference type="FunFam" id="2.10.25.10:FF:000321">
    <property type="entry name" value="Protein delta homolog 1"/>
    <property type="match status" value="1"/>
</dbReference>
<keyword evidence="10 12" id="KW-1015">Disulfide bond</keyword>
<evidence type="ECO:0000256" key="8">
    <source>
        <dbReference type="ARBA" id="ARBA00023128"/>
    </source>
</evidence>
<dbReference type="PROSITE" id="PS01187">
    <property type="entry name" value="EGF_CA"/>
    <property type="match status" value="1"/>
</dbReference>
<comment type="caution">
    <text evidence="17">The sequence shown here is derived from an EMBL/GenBank/DDBJ whole genome shotgun (WGS) entry which is preliminary data.</text>
</comment>
<proteinExistence type="predicted"/>
<dbReference type="InterPro" id="IPR018097">
    <property type="entry name" value="EGF_Ca-bd_CS"/>
</dbReference>
<evidence type="ECO:0000256" key="13">
    <source>
        <dbReference type="PROSITE-ProRule" id="PRU00302"/>
    </source>
</evidence>
<dbReference type="InterPro" id="IPR049883">
    <property type="entry name" value="NOTCH1_EGF-like"/>
</dbReference>
<feature type="disulfide bond" evidence="13">
    <location>
        <begin position="1523"/>
        <end position="1550"/>
    </location>
</feature>
<dbReference type="InterPro" id="IPR001507">
    <property type="entry name" value="ZP_dom"/>
</dbReference>